<evidence type="ECO:0000313" key="13">
    <source>
        <dbReference type="EMBL" id="KJL31154.1"/>
    </source>
</evidence>
<dbReference type="InterPro" id="IPR003593">
    <property type="entry name" value="AAA+_ATPase"/>
</dbReference>
<comment type="caution">
    <text evidence="13">The sequence shown here is derived from an EMBL/GenBank/DDBJ whole genome shotgun (WGS) entry which is preliminary data.</text>
</comment>
<dbReference type="GO" id="GO:0034040">
    <property type="term" value="F:ATPase-coupled lipid transmembrane transporter activity"/>
    <property type="evidence" value="ECO:0007669"/>
    <property type="project" value="TreeGrafter"/>
</dbReference>
<organism evidence="13 14">
    <name type="scientific">Microbacterium azadirachtae</name>
    <dbReference type="NCBI Taxonomy" id="582680"/>
    <lineage>
        <taxon>Bacteria</taxon>
        <taxon>Bacillati</taxon>
        <taxon>Actinomycetota</taxon>
        <taxon>Actinomycetes</taxon>
        <taxon>Micrococcales</taxon>
        <taxon>Microbacteriaceae</taxon>
        <taxon>Microbacterium</taxon>
    </lineage>
</organism>
<keyword evidence="5" id="KW-0547">Nucleotide-binding</keyword>
<dbReference type="SUPFAM" id="SSF90123">
    <property type="entry name" value="ABC transporter transmembrane region"/>
    <property type="match status" value="1"/>
</dbReference>
<evidence type="ECO:0000256" key="8">
    <source>
        <dbReference type="ARBA" id="ARBA00023136"/>
    </source>
</evidence>
<dbReference type="InterPro" id="IPR011527">
    <property type="entry name" value="ABC1_TM_dom"/>
</dbReference>
<comment type="similarity">
    <text evidence="9">Belongs to the ABC transporter superfamily. Lipid exporter (TC 3.A.1.106) family.</text>
</comment>
<dbReference type="GO" id="GO:0005886">
    <property type="term" value="C:plasma membrane"/>
    <property type="evidence" value="ECO:0007669"/>
    <property type="project" value="UniProtKB-SubCell"/>
</dbReference>
<evidence type="ECO:0000259" key="12">
    <source>
        <dbReference type="PROSITE" id="PS50929"/>
    </source>
</evidence>
<name>A0A0F0LEN5_9MICO</name>
<evidence type="ECO:0000256" key="2">
    <source>
        <dbReference type="ARBA" id="ARBA00022448"/>
    </source>
</evidence>
<keyword evidence="14" id="KW-1185">Reference proteome</keyword>
<dbReference type="GO" id="GO:0005524">
    <property type="term" value="F:ATP binding"/>
    <property type="evidence" value="ECO:0007669"/>
    <property type="project" value="UniProtKB-KW"/>
</dbReference>
<dbReference type="RefSeq" id="WP_045273342.1">
    <property type="nucleotide sequence ID" value="NZ_JYIX01000039.1"/>
</dbReference>
<keyword evidence="13" id="KW-0378">Hydrolase</keyword>
<protein>
    <submittedName>
        <fullName evidence="13">Lipid A export ATP-binding/permease protein MsbA</fullName>
        <ecNumber evidence="13">3.6.3.-</ecNumber>
    </submittedName>
</protein>
<keyword evidence="8 10" id="KW-0472">Membrane</keyword>
<dbReference type="SUPFAM" id="SSF52540">
    <property type="entry name" value="P-loop containing nucleoside triphosphate hydrolases"/>
    <property type="match status" value="1"/>
</dbReference>
<evidence type="ECO:0000259" key="11">
    <source>
        <dbReference type="PROSITE" id="PS50893"/>
    </source>
</evidence>
<feature type="transmembrane region" description="Helical" evidence="10">
    <location>
        <begin position="293"/>
        <end position="311"/>
    </location>
</feature>
<dbReference type="SMART" id="SM00382">
    <property type="entry name" value="AAA"/>
    <property type="match status" value="1"/>
</dbReference>
<dbReference type="PROSITE" id="PS50929">
    <property type="entry name" value="ABC_TM1F"/>
    <property type="match status" value="1"/>
</dbReference>
<dbReference type="GO" id="GO:0016887">
    <property type="term" value="F:ATP hydrolysis activity"/>
    <property type="evidence" value="ECO:0007669"/>
    <property type="project" value="InterPro"/>
</dbReference>
<dbReference type="Gene3D" id="1.20.1560.10">
    <property type="entry name" value="ABC transporter type 1, transmembrane domain"/>
    <property type="match status" value="1"/>
</dbReference>
<keyword evidence="2" id="KW-0813">Transport</keyword>
<dbReference type="PANTHER" id="PTHR24221:SF654">
    <property type="entry name" value="ATP-BINDING CASSETTE SUB-FAMILY B MEMBER 6"/>
    <property type="match status" value="1"/>
</dbReference>
<evidence type="ECO:0000256" key="10">
    <source>
        <dbReference type="SAM" id="Phobius"/>
    </source>
</evidence>
<sequence>MLIVFDRTVRRGLGALLRLSGMRPVPWIALAAVLMLAQTALGTIPVAAMVPLVELIAQGHSDAGVVQWVAGLLGSAQPERLIPAFAVLIALLFLVCSGLSVLLVWWQAGRSARLAVAANTAMLRAYSLEPYVSHRRRSDAEILRNIGGTATVGAALTCVLTIYTSALTLVAISAVLLVVSPVVTVLTVALFGGTMAIMQRSLQPAQRRTGEASTAANLRGWATLIPLVHGFREVRLSASGARLLGRYEQSQKELAGANRMLTTLGAVPAAVSQVLFALSIAVVSAALFTTGSAASTIGTLGLFGAAAMRALPTMNLMAQNVGAVRGAEASMRILTDAIDDLTSADPHVEEPATAEPLRGDITLRGVEFAYPDSPDPVVRAVDLVIPEHTTTAFVGSSGAGKSTLIDLILGLLTPTAGRIECGGVPILEDPARWYAGIGVVPQDVFLLNDTVEANVAFGVAAERIDREQVDRALRLARLDALVAELPEGLQTTIGERGTRLSGGQRQRLGLARALYRSPRVLVLDEATSALDNETESQIAGSLAAMHGELTIIIVAHRLSTVRDVDKLVFLGDGLIQAEGTFAQVRDTVPAFARMVELGELGAERS</sequence>
<dbReference type="InterPro" id="IPR017871">
    <property type="entry name" value="ABC_transporter-like_CS"/>
</dbReference>
<feature type="transmembrane region" description="Helical" evidence="10">
    <location>
        <begin position="169"/>
        <end position="198"/>
    </location>
</feature>
<feature type="transmembrane region" description="Helical" evidence="10">
    <location>
        <begin position="27"/>
        <end position="50"/>
    </location>
</feature>
<evidence type="ECO:0000256" key="1">
    <source>
        <dbReference type="ARBA" id="ARBA00004651"/>
    </source>
</evidence>
<dbReference type="InterPro" id="IPR036640">
    <property type="entry name" value="ABC1_TM_sf"/>
</dbReference>
<evidence type="ECO:0000256" key="3">
    <source>
        <dbReference type="ARBA" id="ARBA00022475"/>
    </source>
</evidence>
<feature type="domain" description="ABC transmembrane type-1" evidence="12">
    <location>
        <begin position="29"/>
        <end position="326"/>
    </location>
</feature>
<dbReference type="Gene3D" id="3.40.50.300">
    <property type="entry name" value="P-loop containing nucleotide triphosphate hydrolases"/>
    <property type="match status" value="1"/>
</dbReference>
<keyword evidence="6 13" id="KW-0067">ATP-binding</keyword>
<dbReference type="InterPro" id="IPR027417">
    <property type="entry name" value="P-loop_NTPase"/>
</dbReference>
<evidence type="ECO:0000256" key="9">
    <source>
        <dbReference type="ARBA" id="ARBA00061644"/>
    </source>
</evidence>
<dbReference type="Proteomes" id="UP000033740">
    <property type="component" value="Unassembled WGS sequence"/>
</dbReference>
<dbReference type="EMBL" id="JYIX01000039">
    <property type="protein sequence ID" value="KJL31154.1"/>
    <property type="molecule type" value="Genomic_DNA"/>
</dbReference>
<dbReference type="Pfam" id="PF00005">
    <property type="entry name" value="ABC_tran"/>
    <property type="match status" value="1"/>
</dbReference>
<dbReference type="PATRIC" id="fig|582680.6.peg.3352"/>
<evidence type="ECO:0000256" key="6">
    <source>
        <dbReference type="ARBA" id="ARBA00022840"/>
    </source>
</evidence>
<feature type="transmembrane region" description="Helical" evidence="10">
    <location>
        <begin position="81"/>
        <end position="106"/>
    </location>
</feature>
<dbReference type="PROSITE" id="PS00211">
    <property type="entry name" value="ABC_TRANSPORTER_1"/>
    <property type="match status" value="1"/>
</dbReference>
<comment type="subcellular location">
    <subcellularLocation>
        <location evidence="1">Cell membrane</location>
        <topology evidence="1">Multi-pass membrane protein</topology>
    </subcellularLocation>
</comment>
<keyword evidence="7 10" id="KW-1133">Transmembrane helix</keyword>
<dbReference type="GO" id="GO:0140359">
    <property type="term" value="F:ABC-type transporter activity"/>
    <property type="evidence" value="ECO:0007669"/>
    <property type="project" value="InterPro"/>
</dbReference>
<keyword evidence="3" id="KW-1003">Cell membrane</keyword>
<accession>A0A0F0LEN5</accession>
<dbReference type="PROSITE" id="PS50893">
    <property type="entry name" value="ABC_TRANSPORTER_2"/>
    <property type="match status" value="1"/>
</dbReference>
<feature type="transmembrane region" description="Helical" evidence="10">
    <location>
        <begin position="142"/>
        <end position="163"/>
    </location>
</feature>
<keyword evidence="4 10" id="KW-0812">Transmembrane</keyword>
<evidence type="ECO:0000313" key="14">
    <source>
        <dbReference type="Proteomes" id="UP000033740"/>
    </source>
</evidence>
<dbReference type="PANTHER" id="PTHR24221">
    <property type="entry name" value="ATP-BINDING CASSETTE SUB-FAMILY B"/>
    <property type="match status" value="1"/>
</dbReference>
<evidence type="ECO:0000256" key="7">
    <source>
        <dbReference type="ARBA" id="ARBA00022989"/>
    </source>
</evidence>
<gene>
    <name evidence="13" type="primary">msbA</name>
    <name evidence="13" type="ORF">RS86_03270</name>
</gene>
<dbReference type="InterPro" id="IPR039421">
    <property type="entry name" value="Type_1_exporter"/>
</dbReference>
<dbReference type="InterPro" id="IPR003439">
    <property type="entry name" value="ABC_transporter-like_ATP-bd"/>
</dbReference>
<evidence type="ECO:0000256" key="4">
    <source>
        <dbReference type="ARBA" id="ARBA00022692"/>
    </source>
</evidence>
<dbReference type="FunFam" id="3.40.50.300:FF:000299">
    <property type="entry name" value="ABC transporter ATP-binding protein/permease"/>
    <property type="match status" value="1"/>
</dbReference>
<dbReference type="STRING" id="582680.RS86_03270"/>
<proteinExistence type="inferred from homology"/>
<reference evidence="13 14" key="1">
    <citation type="submission" date="2015-02" db="EMBL/GenBank/DDBJ databases">
        <title>Draft genome sequences of ten Microbacterium spp. with emphasis on heavy metal contaminated environments.</title>
        <authorList>
            <person name="Corretto E."/>
        </authorList>
    </citation>
    <scope>NUCLEOTIDE SEQUENCE [LARGE SCALE GENOMIC DNA]</scope>
    <source>
        <strain evidence="13 14">ARN176</strain>
    </source>
</reference>
<feature type="domain" description="ABC transporter" evidence="11">
    <location>
        <begin position="361"/>
        <end position="597"/>
    </location>
</feature>
<evidence type="ECO:0000256" key="5">
    <source>
        <dbReference type="ARBA" id="ARBA00022741"/>
    </source>
</evidence>
<dbReference type="AlphaFoldDB" id="A0A0F0LEN5"/>
<dbReference type="EC" id="3.6.3.-" evidence="13"/>